<dbReference type="STRING" id="1385519.N801_19500"/>
<protein>
    <recommendedName>
        <fullName evidence="3">ESAT-6-like protein</fullName>
    </recommendedName>
</protein>
<gene>
    <name evidence="1" type="ORF">N801_19500</name>
</gene>
<sequence length="98" mass="10774">MSGGQDIKVVGGGLDALIGDMVKGVADLRSKVDEMERDLKPHMGEWEAGAKGAFEDVKRKWGTEVNDLNELLLDIKKAVEQSKEAYLAGELRNKNSWS</sequence>
<evidence type="ECO:0000313" key="1">
    <source>
        <dbReference type="EMBL" id="KGN39723.1"/>
    </source>
</evidence>
<comment type="caution">
    <text evidence="1">The sequence shown here is derived from an EMBL/GenBank/DDBJ whole genome shotgun (WGS) entry which is preliminary data.</text>
</comment>
<name>A0A0A0JR88_9MICO</name>
<proteinExistence type="predicted"/>
<dbReference type="Pfam" id="PF06013">
    <property type="entry name" value="WXG100"/>
    <property type="match status" value="1"/>
</dbReference>
<dbReference type="EMBL" id="AVPL01000076">
    <property type="protein sequence ID" value="KGN39723.1"/>
    <property type="molecule type" value="Genomic_DNA"/>
</dbReference>
<dbReference type="SUPFAM" id="SSF140453">
    <property type="entry name" value="EsxAB dimer-like"/>
    <property type="match status" value="1"/>
</dbReference>
<dbReference type="OrthoDB" id="3387628at2"/>
<dbReference type="InterPro" id="IPR010310">
    <property type="entry name" value="T7SS_ESAT-6-like"/>
</dbReference>
<organism evidence="1 2">
    <name type="scientific">Knoellia aerolata DSM 18566</name>
    <dbReference type="NCBI Taxonomy" id="1385519"/>
    <lineage>
        <taxon>Bacteria</taxon>
        <taxon>Bacillati</taxon>
        <taxon>Actinomycetota</taxon>
        <taxon>Actinomycetes</taxon>
        <taxon>Micrococcales</taxon>
        <taxon>Intrasporangiaceae</taxon>
        <taxon>Knoellia</taxon>
    </lineage>
</organism>
<reference evidence="1 2" key="1">
    <citation type="submission" date="2013-08" db="EMBL/GenBank/DDBJ databases">
        <title>The genome sequence of Knoellia aerolata.</title>
        <authorList>
            <person name="Zhu W."/>
            <person name="Wang G."/>
        </authorList>
    </citation>
    <scope>NUCLEOTIDE SEQUENCE [LARGE SCALE GENOMIC DNA]</scope>
    <source>
        <strain evidence="1 2">DSM 18566</strain>
    </source>
</reference>
<evidence type="ECO:0008006" key="3">
    <source>
        <dbReference type="Google" id="ProtNLM"/>
    </source>
</evidence>
<dbReference type="Proteomes" id="UP000030013">
    <property type="component" value="Unassembled WGS sequence"/>
</dbReference>
<dbReference type="AlphaFoldDB" id="A0A0A0JR88"/>
<accession>A0A0A0JR88</accession>
<keyword evidence="2" id="KW-1185">Reference proteome</keyword>
<dbReference type="eggNOG" id="COG4842">
    <property type="taxonomic scope" value="Bacteria"/>
</dbReference>
<dbReference type="RefSeq" id="WP_035940444.1">
    <property type="nucleotide sequence ID" value="NZ_AVPL01000076.1"/>
</dbReference>
<dbReference type="InterPro" id="IPR036689">
    <property type="entry name" value="ESAT-6-like_sf"/>
</dbReference>
<dbReference type="Gene3D" id="1.10.287.1060">
    <property type="entry name" value="ESAT-6-like"/>
    <property type="match status" value="1"/>
</dbReference>
<evidence type="ECO:0000313" key="2">
    <source>
        <dbReference type="Proteomes" id="UP000030013"/>
    </source>
</evidence>